<protein>
    <submittedName>
        <fullName evidence="2">Uncharacterized protein</fullName>
    </submittedName>
</protein>
<dbReference type="STRING" id="195883.A0A482XPP8"/>
<proteinExistence type="inferred from homology"/>
<comment type="similarity">
    <text evidence="1">Belongs to the CDC123 family.</text>
</comment>
<evidence type="ECO:0000313" key="3">
    <source>
        <dbReference type="Proteomes" id="UP000291343"/>
    </source>
</evidence>
<dbReference type="InParanoid" id="A0A482XPP8"/>
<organism evidence="2 3">
    <name type="scientific">Laodelphax striatellus</name>
    <name type="common">Small brown planthopper</name>
    <name type="synonym">Delphax striatella</name>
    <dbReference type="NCBI Taxonomy" id="195883"/>
    <lineage>
        <taxon>Eukaryota</taxon>
        <taxon>Metazoa</taxon>
        <taxon>Ecdysozoa</taxon>
        <taxon>Arthropoda</taxon>
        <taxon>Hexapoda</taxon>
        <taxon>Insecta</taxon>
        <taxon>Pterygota</taxon>
        <taxon>Neoptera</taxon>
        <taxon>Paraneoptera</taxon>
        <taxon>Hemiptera</taxon>
        <taxon>Auchenorrhyncha</taxon>
        <taxon>Fulgoroidea</taxon>
        <taxon>Delphacidae</taxon>
        <taxon>Criomorphinae</taxon>
        <taxon>Laodelphax</taxon>
    </lineage>
</organism>
<dbReference type="GO" id="GO:0005737">
    <property type="term" value="C:cytoplasm"/>
    <property type="evidence" value="ECO:0007669"/>
    <property type="project" value="TreeGrafter"/>
</dbReference>
<evidence type="ECO:0000313" key="2">
    <source>
        <dbReference type="EMBL" id="RZF47389.1"/>
    </source>
</evidence>
<dbReference type="PANTHER" id="PTHR15323:SF6">
    <property type="entry name" value="CELL DIVISION CYCLE PROTEIN 123 HOMOLOG"/>
    <property type="match status" value="1"/>
</dbReference>
<dbReference type="PANTHER" id="PTHR15323">
    <property type="entry name" value="D123 PROTEIN"/>
    <property type="match status" value="1"/>
</dbReference>
<accession>A0A482XPP8</accession>
<reference evidence="2 3" key="1">
    <citation type="journal article" date="2017" name="Gigascience">
        <title>Genome sequence of the small brown planthopper, Laodelphax striatellus.</title>
        <authorList>
            <person name="Zhu J."/>
            <person name="Jiang F."/>
            <person name="Wang X."/>
            <person name="Yang P."/>
            <person name="Bao Y."/>
            <person name="Zhao W."/>
            <person name="Wang W."/>
            <person name="Lu H."/>
            <person name="Wang Q."/>
            <person name="Cui N."/>
            <person name="Li J."/>
            <person name="Chen X."/>
            <person name="Luo L."/>
            <person name="Yu J."/>
            <person name="Kang L."/>
            <person name="Cui F."/>
        </authorList>
    </citation>
    <scope>NUCLEOTIDE SEQUENCE [LARGE SCALE GENOMIC DNA]</scope>
    <source>
        <strain evidence="2">Lst14</strain>
    </source>
</reference>
<dbReference type="AlphaFoldDB" id="A0A482XPP8"/>
<dbReference type="InterPro" id="IPR009772">
    <property type="entry name" value="CDC123"/>
</dbReference>
<dbReference type="EMBL" id="QKKF02004374">
    <property type="protein sequence ID" value="RZF47389.1"/>
    <property type="molecule type" value="Genomic_DNA"/>
</dbReference>
<dbReference type="Pfam" id="PF07065">
    <property type="entry name" value="D123"/>
    <property type="match status" value="1"/>
</dbReference>
<keyword evidence="3" id="KW-1185">Reference proteome</keyword>
<gene>
    <name evidence="2" type="ORF">LSTR_LSTR009128</name>
</gene>
<evidence type="ECO:0000256" key="1">
    <source>
        <dbReference type="ARBA" id="ARBA00011047"/>
    </source>
</evidence>
<comment type="caution">
    <text evidence="2">The sequence shown here is derived from an EMBL/GenBank/DDBJ whole genome shotgun (WGS) entry which is preliminary data.</text>
</comment>
<sequence length="328" mass="37965">MKVCERTECSFHKWYPLFKRVTIKSVIEEIPPEVLSYLKEDGIVLPVEANSNPRIPDDIESDYTVDWMDGNDDDEEDESPSFPEFSAKLKEAIGILGGEVFIKTNWSAPTDSSWITSCKTLKCKRLEDIYLLLNSSDRLMENFLSSLKASKDEQEQSHCIILKKWMDIHPGTEFRCFVKDNVLLAITQRDCSDFYQHISEEKFEIIQDITDFFNNNIKNKFSLPNFTFDVVRQKKNKVVLLDFGVFNKKFSKSYLFTWDELLEISSAMKEGDKAEFRYIGSETGIQPSANAFESMCGLPLDVKYMTNDFSLINLIQDEITQQNQEDDV</sequence>
<dbReference type="OrthoDB" id="360540at2759"/>
<dbReference type="SMR" id="A0A482XPP8"/>
<dbReference type="Proteomes" id="UP000291343">
    <property type="component" value="Unassembled WGS sequence"/>
</dbReference>
<name>A0A482XPP8_LAOST</name>